<protein>
    <submittedName>
        <fullName evidence="1">Uncharacterized protein</fullName>
    </submittedName>
</protein>
<dbReference type="Proteomes" id="UP000741360">
    <property type="component" value="Unassembled WGS sequence"/>
</dbReference>
<dbReference type="EMBL" id="JACPSX010000050">
    <property type="protein sequence ID" value="MBI3014024.1"/>
    <property type="molecule type" value="Genomic_DNA"/>
</dbReference>
<gene>
    <name evidence="1" type="ORF">HYY65_02930</name>
</gene>
<feature type="non-terminal residue" evidence="1">
    <location>
        <position position="75"/>
    </location>
</feature>
<sequence length="75" mass="8117">MANKAKPRKSPTAPIPEGIRFLIAHENQNIRKFLLGCLQGMGCLNAVEWVPGRAILGTLLDEGAHVLIVNGETPE</sequence>
<dbReference type="AlphaFoldDB" id="A0A932GN37"/>
<organism evidence="1 2">
    <name type="scientific">Tectimicrobiota bacterium</name>
    <dbReference type="NCBI Taxonomy" id="2528274"/>
    <lineage>
        <taxon>Bacteria</taxon>
        <taxon>Pseudomonadati</taxon>
        <taxon>Nitrospinota/Tectimicrobiota group</taxon>
        <taxon>Candidatus Tectimicrobiota</taxon>
    </lineage>
</organism>
<evidence type="ECO:0000313" key="2">
    <source>
        <dbReference type="Proteomes" id="UP000741360"/>
    </source>
</evidence>
<comment type="caution">
    <text evidence="1">The sequence shown here is derived from an EMBL/GenBank/DDBJ whole genome shotgun (WGS) entry which is preliminary data.</text>
</comment>
<name>A0A932GN37_UNCTE</name>
<reference evidence="1" key="1">
    <citation type="submission" date="2020-07" db="EMBL/GenBank/DDBJ databases">
        <title>Huge and variable diversity of episymbiotic CPR bacteria and DPANN archaea in groundwater ecosystems.</title>
        <authorList>
            <person name="He C.Y."/>
            <person name="Keren R."/>
            <person name="Whittaker M."/>
            <person name="Farag I.F."/>
            <person name="Doudna J."/>
            <person name="Cate J.H.D."/>
            <person name="Banfield J.F."/>
        </authorList>
    </citation>
    <scope>NUCLEOTIDE SEQUENCE</scope>
    <source>
        <strain evidence="1">NC_groundwater_717_Ag_S-0.2um_59_8</strain>
    </source>
</reference>
<evidence type="ECO:0000313" key="1">
    <source>
        <dbReference type="EMBL" id="MBI3014024.1"/>
    </source>
</evidence>
<accession>A0A932GN37</accession>
<proteinExistence type="predicted"/>